<dbReference type="GO" id="GO:0005737">
    <property type="term" value="C:cytoplasm"/>
    <property type="evidence" value="ECO:0007669"/>
    <property type="project" value="UniProtKB-SubCell"/>
</dbReference>
<dbReference type="Gene3D" id="1.10.238.10">
    <property type="entry name" value="EF-hand"/>
    <property type="match status" value="1"/>
</dbReference>
<dbReference type="OMA" id="LNQFIYC"/>
<dbReference type="Pfam" id="PF13499">
    <property type="entry name" value="EF-hand_7"/>
    <property type="match status" value="1"/>
</dbReference>
<keyword evidence="8" id="KW-1185">Reference proteome</keyword>
<dbReference type="SUPFAM" id="SSF47473">
    <property type="entry name" value="EF-hand"/>
    <property type="match status" value="1"/>
</dbReference>
<accession>D8QAL7</accession>
<sequence>MWTWFHEVDTNRSGHITALELQRALNKGAWTFDLETVKVLMTIFDTDNNGTMNFDEFAALWKDIDGWYKAFCDFDRDRSGTIDSAELNQALCHFGVRFSLRMLNHLERKYRAASMVPGGPPPGITFDRFARMCVLIKHLKGAFAQLDTDHDDWIQVNSDQFMETVLMLL</sequence>
<feature type="domain" description="EF-hand" evidence="6">
    <location>
        <begin position="1"/>
        <end position="31"/>
    </location>
</feature>
<evidence type="ECO:0000256" key="4">
    <source>
        <dbReference type="ARBA" id="ARBA00022737"/>
    </source>
</evidence>
<dbReference type="PROSITE" id="PS50222">
    <property type="entry name" value="EF_HAND_2"/>
    <property type="match status" value="2"/>
</dbReference>
<dbReference type="Pfam" id="PF13405">
    <property type="entry name" value="EF-hand_6"/>
    <property type="match status" value="1"/>
</dbReference>
<dbReference type="InterPro" id="IPR051426">
    <property type="entry name" value="Peflin/Sorcin_CaBP"/>
</dbReference>
<keyword evidence="4" id="KW-0677">Repeat</keyword>
<dbReference type="STRING" id="578458.D8QAL7"/>
<evidence type="ECO:0000256" key="2">
    <source>
        <dbReference type="ARBA" id="ARBA00022490"/>
    </source>
</evidence>
<dbReference type="PROSITE" id="PS00018">
    <property type="entry name" value="EF_HAND_1"/>
    <property type="match status" value="2"/>
</dbReference>
<dbReference type="PANTHER" id="PTHR46212:SF3">
    <property type="entry name" value="GH27120P"/>
    <property type="match status" value="1"/>
</dbReference>
<evidence type="ECO:0000313" key="8">
    <source>
        <dbReference type="Proteomes" id="UP000007431"/>
    </source>
</evidence>
<evidence type="ECO:0000256" key="5">
    <source>
        <dbReference type="ARBA" id="ARBA00022837"/>
    </source>
</evidence>
<evidence type="ECO:0000256" key="1">
    <source>
        <dbReference type="ARBA" id="ARBA00004496"/>
    </source>
</evidence>
<dbReference type="Proteomes" id="UP000007431">
    <property type="component" value="Unassembled WGS sequence"/>
</dbReference>
<protein>
    <recommendedName>
        <fullName evidence="6">EF-hand domain-containing protein</fullName>
    </recommendedName>
</protein>
<evidence type="ECO:0000313" key="7">
    <source>
        <dbReference type="EMBL" id="EFI95855.1"/>
    </source>
</evidence>
<dbReference type="InterPro" id="IPR002048">
    <property type="entry name" value="EF_hand_dom"/>
</dbReference>
<dbReference type="VEuPathDB" id="FungiDB:SCHCODRAFT_02630435"/>
<organism evidence="8">
    <name type="scientific">Schizophyllum commune (strain H4-8 / FGSC 9210)</name>
    <name type="common">Split gill fungus</name>
    <dbReference type="NCBI Taxonomy" id="578458"/>
    <lineage>
        <taxon>Eukaryota</taxon>
        <taxon>Fungi</taxon>
        <taxon>Dikarya</taxon>
        <taxon>Basidiomycota</taxon>
        <taxon>Agaricomycotina</taxon>
        <taxon>Agaricomycetes</taxon>
        <taxon>Agaricomycetidae</taxon>
        <taxon>Agaricales</taxon>
        <taxon>Schizophyllaceae</taxon>
        <taxon>Schizophyllum</taxon>
    </lineage>
</organism>
<dbReference type="InterPro" id="IPR018247">
    <property type="entry name" value="EF_Hand_1_Ca_BS"/>
</dbReference>
<gene>
    <name evidence="7" type="ORF">SCHCODRAFT_57638</name>
</gene>
<feature type="domain" description="EF-hand" evidence="6">
    <location>
        <begin position="62"/>
        <end position="97"/>
    </location>
</feature>
<dbReference type="EMBL" id="GL377308">
    <property type="protein sequence ID" value="EFI95855.1"/>
    <property type="molecule type" value="Genomic_DNA"/>
</dbReference>
<evidence type="ECO:0000256" key="3">
    <source>
        <dbReference type="ARBA" id="ARBA00022723"/>
    </source>
</evidence>
<evidence type="ECO:0000259" key="6">
    <source>
        <dbReference type="PROSITE" id="PS50222"/>
    </source>
</evidence>
<dbReference type="InParanoid" id="D8QAL7"/>
<dbReference type="InterPro" id="IPR011992">
    <property type="entry name" value="EF-hand-dom_pair"/>
</dbReference>
<keyword evidence="5" id="KW-0106">Calcium</keyword>
<dbReference type="HOGENOM" id="CLU_051357_1_1_1"/>
<comment type="subcellular location">
    <subcellularLocation>
        <location evidence="1">Cytoplasm</location>
    </subcellularLocation>
</comment>
<dbReference type="PANTHER" id="PTHR46212">
    <property type="entry name" value="PEFLIN"/>
    <property type="match status" value="1"/>
</dbReference>
<dbReference type="SMART" id="SM00054">
    <property type="entry name" value="EFh"/>
    <property type="match status" value="3"/>
</dbReference>
<dbReference type="GO" id="GO:0005509">
    <property type="term" value="F:calcium ion binding"/>
    <property type="evidence" value="ECO:0007669"/>
    <property type="project" value="InterPro"/>
</dbReference>
<dbReference type="AlphaFoldDB" id="D8QAL7"/>
<dbReference type="GO" id="GO:0048306">
    <property type="term" value="F:calcium-dependent protein binding"/>
    <property type="evidence" value="ECO:0007669"/>
    <property type="project" value="UniProtKB-ARBA"/>
</dbReference>
<dbReference type="eggNOG" id="KOG0037">
    <property type="taxonomic scope" value="Eukaryota"/>
</dbReference>
<keyword evidence="3" id="KW-0479">Metal-binding</keyword>
<reference evidence="7 8" key="1">
    <citation type="journal article" date="2010" name="Nat. Biotechnol.">
        <title>Genome sequence of the model mushroom Schizophyllum commune.</title>
        <authorList>
            <person name="Ohm R.A."/>
            <person name="de Jong J.F."/>
            <person name="Lugones L.G."/>
            <person name="Aerts A."/>
            <person name="Kothe E."/>
            <person name="Stajich J.E."/>
            <person name="de Vries R.P."/>
            <person name="Record E."/>
            <person name="Levasseur A."/>
            <person name="Baker S.E."/>
            <person name="Bartholomew K.A."/>
            <person name="Coutinho P.M."/>
            <person name="Erdmann S."/>
            <person name="Fowler T.J."/>
            <person name="Gathman A.C."/>
            <person name="Lombard V."/>
            <person name="Henrissat B."/>
            <person name="Knabe N."/>
            <person name="Kuees U."/>
            <person name="Lilly W.W."/>
            <person name="Lindquist E."/>
            <person name="Lucas S."/>
            <person name="Magnuson J.K."/>
            <person name="Piumi F."/>
            <person name="Raudaskoski M."/>
            <person name="Salamov A."/>
            <person name="Schmutz J."/>
            <person name="Schwarze F.W.M.R."/>
            <person name="vanKuyk P.A."/>
            <person name="Horton J.S."/>
            <person name="Grigoriev I.V."/>
            <person name="Woesten H.A.B."/>
        </authorList>
    </citation>
    <scope>NUCLEOTIDE SEQUENCE [LARGE SCALE GENOMIC DNA]</scope>
    <source>
        <strain evidence="8">H4-8 / FGSC 9210</strain>
    </source>
</reference>
<name>D8QAL7_SCHCM</name>
<proteinExistence type="predicted"/>
<keyword evidence="2" id="KW-0963">Cytoplasm</keyword>